<feature type="region of interest" description="Disordered" evidence="1">
    <location>
        <begin position="399"/>
        <end position="420"/>
    </location>
</feature>
<dbReference type="EMBL" id="JAIFRP010000111">
    <property type="protein sequence ID" value="KAK2579088.1"/>
    <property type="molecule type" value="Genomic_DNA"/>
</dbReference>
<organism evidence="2 3">
    <name type="scientific">Odynerus spinipes</name>
    <dbReference type="NCBI Taxonomy" id="1348599"/>
    <lineage>
        <taxon>Eukaryota</taxon>
        <taxon>Metazoa</taxon>
        <taxon>Ecdysozoa</taxon>
        <taxon>Arthropoda</taxon>
        <taxon>Hexapoda</taxon>
        <taxon>Insecta</taxon>
        <taxon>Pterygota</taxon>
        <taxon>Neoptera</taxon>
        <taxon>Endopterygota</taxon>
        <taxon>Hymenoptera</taxon>
        <taxon>Apocrita</taxon>
        <taxon>Aculeata</taxon>
        <taxon>Vespoidea</taxon>
        <taxon>Vespidae</taxon>
        <taxon>Eumeninae</taxon>
        <taxon>Odynerus</taxon>
    </lineage>
</organism>
<proteinExistence type="predicted"/>
<evidence type="ECO:0000256" key="1">
    <source>
        <dbReference type="SAM" id="MobiDB-lite"/>
    </source>
</evidence>
<comment type="caution">
    <text evidence="2">The sequence shown here is derived from an EMBL/GenBank/DDBJ whole genome shotgun (WGS) entry which is preliminary data.</text>
</comment>
<evidence type="ECO:0000313" key="3">
    <source>
        <dbReference type="Proteomes" id="UP001258017"/>
    </source>
</evidence>
<accession>A0AAD9RG80</accession>
<reference evidence="2" key="2">
    <citation type="journal article" date="2023" name="Commun. Biol.">
        <title>Intrasexual cuticular hydrocarbon dimorphism in a wasp sheds light on hydrocarbon biosynthesis genes in Hymenoptera.</title>
        <authorList>
            <person name="Moris V.C."/>
            <person name="Podsiadlowski L."/>
            <person name="Martin S."/>
            <person name="Oeyen J.P."/>
            <person name="Donath A."/>
            <person name="Petersen M."/>
            <person name="Wilbrandt J."/>
            <person name="Misof B."/>
            <person name="Liedtke D."/>
            <person name="Thamm M."/>
            <person name="Scheiner R."/>
            <person name="Schmitt T."/>
            <person name="Niehuis O."/>
        </authorList>
    </citation>
    <scope>NUCLEOTIDE SEQUENCE</scope>
    <source>
        <strain evidence="2">GBR_01_08_01A</strain>
    </source>
</reference>
<protein>
    <submittedName>
        <fullName evidence="2">Uncharacterized protein</fullName>
    </submittedName>
</protein>
<dbReference type="PANTHER" id="PTHR33395:SF22">
    <property type="entry name" value="REVERSE TRANSCRIPTASE DOMAIN-CONTAINING PROTEIN"/>
    <property type="match status" value="1"/>
</dbReference>
<dbReference type="PANTHER" id="PTHR33395">
    <property type="entry name" value="TRANSCRIPTASE, PUTATIVE-RELATED-RELATED"/>
    <property type="match status" value="1"/>
</dbReference>
<evidence type="ECO:0000313" key="2">
    <source>
        <dbReference type="EMBL" id="KAK2579088.1"/>
    </source>
</evidence>
<sequence>MDYLICKGCNTKVAKPVLCTSCGIASHPGCLNRTGHPVLNGKCSDCSLAFSSSIPHNPNDSQLINNFRLFKHEIEEALTERFNVFEKKILDFINNLRSEINSEIDGIKKRDSAPEHLVPVDPYHPPLHFSLPLVSDVASSRSYLFKKDFIRADYASINNHLCSINWDDALSNLSVNESVELLQSHLEYSIDLFVPTKLVRKSSYPSWFSSELIRCIKLKKSAHTRFKRYMHFSDYLMFTKLRSDCKALSHRCWRNYVNRVEDNIPGNIKTFWKFSNSSTKSNARPTTMHLNNVLLDDDISIANGFAQFFESVYSSDSDYTQTFNSKFDLNISHLDIKLRASPCPEDSVLNDNGECKCLSTCPSPPACAKPEQRLLQTSIAILGTPGSCCPRYECLPPGHQQEEHQEGQEQQQGSENGCPRDSVPSENEGCKCVPTCPPASCKPGERAIEVKAAVPDTPGACCPLYDCVASGN</sequence>
<name>A0AAD9RG80_9HYME</name>
<dbReference type="AlphaFoldDB" id="A0AAD9RG80"/>
<reference evidence="2" key="1">
    <citation type="submission" date="2021-08" db="EMBL/GenBank/DDBJ databases">
        <authorList>
            <person name="Misof B."/>
            <person name="Oliver O."/>
            <person name="Podsiadlowski L."/>
            <person name="Donath A."/>
            <person name="Peters R."/>
            <person name="Mayer C."/>
            <person name="Rust J."/>
            <person name="Gunkel S."/>
            <person name="Lesny P."/>
            <person name="Martin S."/>
            <person name="Oeyen J.P."/>
            <person name="Petersen M."/>
            <person name="Panagiotis P."/>
            <person name="Wilbrandt J."/>
            <person name="Tanja T."/>
        </authorList>
    </citation>
    <scope>NUCLEOTIDE SEQUENCE</scope>
    <source>
        <strain evidence="2">GBR_01_08_01A</strain>
        <tissue evidence="2">Thorax + abdomen</tissue>
    </source>
</reference>
<dbReference type="Proteomes" id="UP001258017">
    <property type="component" value="Unassembled WGS sequence"/>
</dbReference>
<keyword evidence="3" id="KW-1185">Reference proteome</keyword>
<gene>
    <name evidence="2" type="ORF">KPH14_010937</name>
</gene>